<dbReference type="RefSeq" id="WP_249846317.1">
    <property type="nucleotide sequence ID" value="NZ_JAMGBD010000001.1"/>
</dbReference>
<feature type="region of interest" description="Disordered" evidence="9">
    <location>
        <begin position="175"/>
        <end position="198"/>
    </location>
</feature>
<keyword evidence="5 8" id="KW-0521">NADP</keyword>
<evidence type="ECO:0000256" key="9">
    <source>
        <dbReference type="SAM" id="MobiDB-lite"/>
    </source>
</evidence>
<dbReference type="EC" id="1.-.-.-" evidence="8"/>
<proteinExistence type="inferred from homology"/>
<evidence type="ECO:0000256" key="4">
    <source>
        <dbReference type="ARBA" id="ARBA00022643"/>
    </source>
</evidence>
<evidence type="ECO:0000256" key="8">
    <source>
        <dbReference type="PIRNR" id="PIRNR000232"/>
    </source>
</evidence>
<dbReference type="InterPro" id="IPR000415">
    <property type="entry name" value="Nitroreductase-like"/>
</dbReference>
<dbReference type="EMBL" id="JAMGBD010000001">
    <property type="protein sequence ID" value="MCL6682337.1"/>
    <property type="molecule type" value="Genomic_DNA"/>
</dbReference>
<dbReference type="PIRSF" id="PIRSF000232">
    <property type="entry name" value="YdjA"/>
    <property type="match status" value="1"/>
</dbReference>
<protein>
    <recommendedName>
        <fullName evidence="8">Putative NAD(P)H nitroreductase</fullName>
        <ecNumber evidence="8">1.-.-.-</ecNumber>
    </recommendedName>
</protein>
<dbReference type="InterPro" id="IPR029479">
    <property type="entry name" value="Nitroreductase"/>
</dbReference>
<dbReference type="Gene3D" id="3.40.109.10">
    <property type="entry name" value="NADH Oxidase"/>
    <property type="match status" value="1"/>
</dbReference>
<evidence type="ECO:0000313" key="11">
    <source>
        <dbReference type="EMBL" id="MCL6682337.1"/>
    </source>
</evidence>
<dbReference type="SUPFAM" id="SSF55469">
    <property type="entry name" value="FMN-dependent nitroreductase-like"/>
    <property type="match status" value="1"/>
</dbReference>
<comment type="similarity">
    <text evidence="2 8">Belongs to the nitroreductase family.</text>
</comment>
<keyword evidence="4 8" id="KW-0288">FMN</keyword>
<keyword evidence="12" id="KW-1185">Reference proteome</keyword>
<reference evidence="11" key="1">
    <citation type="submission" date="2022-05" db="EMBL/GenBank/DDBJ databases">
        <authorList>
            <person name="Jo J.-H."/>
            <person name="Im W.-T."/>
        </authorList>
    </citation>
    <scope>NUCLEOTIDE SEQUENCE</scope>
    <source>
        <strain evidence="11">SE158</strain>
    </source>
</reference>
<evidence type="ECO:0000256" key="2">
    <source>
        <dbReference type="ARBA" id="ARBA00007118"/>
    </source>
</evidence>
<dbReference type="CDD" id="cd02135">
    <property type="entry name" value="YdjA-like"/>
    <property type="match status" value="1"/>
</dbReference>
<keyword evidence="7 8" id="KW-0520">NAD</keyword>
<organism evidence="11 12">
    <name type="scientific">Sphingomonas alba</name>
    <dbReference type="NCBI Taxonomy" id="2908208"/>
    <lineage>
        <taxon>Bacteria</taxon>
        <taxon>Pseudomonadati</taxon>
        <taxon>Pseudomonadota</taxon>
        <taxon>Alphaproteobacteria</taxon>
        <taxon>Sphingomonadales</taxon>
        <taxon>Sphingomonadaceae</taxon>
        <taxon>Sphingomonas</taxon>
    </lineage>
</organism>
<dbReference type="Proteomes" id="UP001165363">
    <property type="component" value="Unassembled WGS sequence"/>
</dbReference>
<dbReference type="PANTHER" id="PTHR43821:SF1">
    <property type="entry name" value="NAD(P)H NITROREDUCTASE YDJA-RELATED"/>
    <property type="match status" value="1"/>
</dbReference>
<evidence type="ECO:0000256" key="1">
    <source>
        <dbReference type="ARBA" id="ARBA00001917"/>
    </source>
</evidence>
<name>A0ABT0RIB8_9SPHN</name>
<comment type="caution">
    <text evidence="11">The sequence shown here is derived from an EMBL/GenBank/DDBJ whole genome shotgun (WGS) entry which is preliminary data.</text>
</comment>
<evidence type="ECO:0000256" key="6">
    <source>
        <dbReference type="ARBA" id="ARBA00023002"/>
    </source>
</evidence>
<dbReference type="Pfam" id="PF00881">
    <property type="entry name" value="Nitroreductase"/>
    <property type="match status" value="1"/>
</dbReference>
<comment type="cofactor">
    <cofactor evidence="1 8">
        <name>FMN</name>
        <dbReference type="ChEBI" id="CHEBI:58210"/>
    </cofactor>
</comment>
<evidence type="ECO:0000256" key="7">
    <source>
        <dbReference type="ARBA" id="ARBA00023027"/>
    </source>
</evidence>
<keyword evidence="6 8" id="KW-0560">Oxidoreductase</keyword>
<evidence type="ECO:0000256" key="5">
    <source>
        <dbReference type="ARBA" id="ARBA00022857"/>
    </source>
</evidence>
<dbReference type="InterPro" id="IPR052530">
    <property type="entry name" value="NAD(P)H_nitroreductase"/>
</dbReference>
<accession>A0ABT0RIB8</accession>
<evidence type="ECO:0000259" key="10">
    <source>
        <dbReference type="Pfam" id="PF00881"/>
    </source>
</evidence>
<keyword evidence="3 8" id="KW-0285">Flavoprotein</keyword>
<sequence length="198" mass="21694">MLNDLSSTLALLETRRSGKPREMAGPGPTDDELQQILAIAARTPDHGKLNPWRFVTVGRDQRDDLAVLLHLALNEHDPCATAAHHEKEDEFAQQAPALVVLVSAPVQGHKIPVWEQELSCGAAGMNLLLAAHALGFVGGWITGWRAYNERVRSAFCGDGERIAGFIFIGKPDRELEERPRPALADVARRWSPPNISEG</sequence>
<dbReference type="PANTHER" id="PTHR43821">
    <property type="entry name" value="NAD(P)H NITROREDUCTASE YDJA-RELATED"/>
    <property type="match status" value="1"/>
</dbReference>
<feature type="domain" description="Nitroreductase" evidence="10">
    <location>
        <begin position="26"/>
        <end position="170"/>
    </location>
</feature>
<evidence type="ECO:0000256" key="3">
    <source>
        <dbReference type="ARBA" id="ARBA00022630"/>
    </source>
</evidence>
<evidence type="ECO:0000313" key="12">
    <source>
        <dbReference type="Proteomes" id="UP001165363"/>
    </source>
</evidence>
<dbReference type="InterPro" id="IPR026021">
    <property type="entry name" value="YdjA-like"/>
</dbReference>
<gene>
    <name evidence="11" type="ORF">LZ536_00265</name>
</gene>